<name>A0A811QII1_9POAL</name>
<keyword evidence="4" id="KW-1185">Reference proteome</keyword>
<dbReference type="AlphaFoldDB" id="A0A811QII1"/>
<organism evidence="3 4">
    <name type="scientific">Miscanthus lutarioriparius</name>
    <dbReference type="NCBI Taxonomy" id="422564"/>
    <lineage>
        <taxon>Eukaryota</taxon>
        <taxon>Viridiplantae</taxon>
        <taxon>Streptophyta</taxon>
        <taxon>Embryophyta</taxon>
        <taxon>Tracheophyta</taxon>
        <taxon>Spermatophyta</taxon>
        <taxon>Magnoliopsida</taxon>
        <taxon>Liliopsida</taxon>
        <taxon>Poales</taxon>
        <taxon>Poaceae</taxon>
        <taxon>PACMAD clade</taxon>
        <taxon>Panicoideae</taxon>
        <taxon>Andropogonodae</taxon>
        <taxon>Andropogoneae</taxon>
        <taxon>Saccharinae</taxon>
        <taxon>Miscanthus</taxon>
    </lineage>
</organism>
<sequence>MCMFLAKCFSTFPGLCWLALTMYQVDHPSYDDRLRYFSIVFESLLSFQTEESRNKSKKQKSAIDLPKAPKEVEGPKVSELKAKAEAEQHAVRRMRMCLRDICNRLSARLRNVQPKVNVSQSYEVLKRQKKSAENEHSMTKDVVARDGKSPEDVDLSKPTDPEEAAKEPESSSAPGTGAGGARAWRAGAALRAGWRAGR</sequence>
<evidence type="ECO:0000256" key="2">
    <source>
        <dbReference type="SAM" id="SignalP"/>
    </source>
</evidence>
<reference evidence="3" key="1">
    <citation type="submission" date="2020-10" db="EMBL/GenBank/DDBJ databases">
        <authorList>
            <person name="Han B."/>
            <person name="Lu T."/>
            <person name="Zhao Q."/>
            <person name="Huang X."/>
            <person name="Zhao Y."/>
        </authorList>
    </citation>
    <scope>NUCLEOTIDE SEQUENCE</scope>
</reference>
<feature type="compositionally biased region" description="Basic and acidic residues" evidence="1">
    <location>
        <begin position="127"/>
        <end position="169"/>
    </location>
</feature>
<feature type="region of interest" description="Disordered" evidence="1">
    <location>
        <begin position="55"/>
        <end position="75"/>
    </location>
</feature>
<protein>
    <submittedName>
        <fullName evidence="3">Uncharacterized protein</fullName>
    </submittedName>
</protein>
<feature type="chain" id="PRO_5032313623" evidence="2">
    <location>
        <begin position="19"/>
        <end position="198"/>
    </location>
</feature>
<dbReference type="Proteomes" id="UP000604825">
    <property type="component" value="Unassembled WGS sequence"/>
</dbReference>
<accession>A0A811QII1</accession>
<evidence type="ECO:0000256" key="1">
    <source>
        <dbReference type="SAM" id="MobiDB-lite"/>
    </source>
</evidence>
<comment type="caution">
    <text evidence="3">The sequence shown here is derived from an EMBL/GenBank/DDBJ whole genome shotgun (WGS) entry which is preliminary data.</text>
</comment>
<evidence type="ECO:0000313" key="4">
    <source>
        <dbReference type="Proteomes" id="UP000604825"/>
    </source>
</evidence>
<gene>
    <name evidence="3" type="ORF">NCGR_LOCUS39222</name>
</gene>
<keyword evidence="2" id="KW-0732">Signal</keyword>
<evidence type="ECO:0000313" key="3">
    <source>
        <dbReference type="EMBL" id="CAD6255683.1"/>
    </source>
</evidence>
<dbReference type="EMBL" id="CAJGYO010000010">
    <property type="protein sequence ID" value="CAD6255683.1"/>
    <property type="molecule type" value="Genomic_DNA"/>
</dbReference>
<proteinExistence type="predicted"/>
<feature type="signal peptide" evidence="2">
    <location>
        <begin position="1"/>
        <end position="18"/>
    </location>
</feature>
<dbReference type="OrthoDB" id="5421at2759"/>
<feature type="region of interest" description="Disordered" evidence="1">
    <location>
        <begin position="127"/>
        <end position="186"/>
    </location>
</feature>